<accession>A0A4Y2IDC7</accession>
<evidence type="ECO:0000256" key="1">
    <source>
        <dbReference type="ARBA" id="ARBA00022723"/>
    </source>
</evidence>
<keyword evidence="5" id="KW-0539">Nucleus</keyword>
<evidence type="ECO:0000259" key="7">
    <source>
        <dbReference type="PROSITE" id="PS50157"/>
    </source>
</evidence>
<dbReference type="PROSITE" id="PS00028">
    <property type="entry name" value="ZINC_FINGER_C2H2_1"/>
    <property type="match status" value="2"/>
</dbReference>
<keyword evidence="9" id="KW-1185">Reference proteome</keyword>
<dbReference type="EMBL" id="BGPR01002573">
    <property type="protein sequence ID" value="GBM75713.1"/>
    <property type="molecule type" value="Genomic_DNA"/>
</dbReference>
<keyword evidence="4" id="KW-0862">Zinc</keyword>
<keyword evidence="3 6" id="KW-0863">Zinc-finger</keyword>
<dbReference type="AlphaFoldDB" id="A0A4Y2IDC7"/>
<dbReference type="SUPFAM" id="SSF57667">
    <property type="entry name" value="beta-beta-alpha zinc fingers"/>
    <property type="match status" value="2"/>
</dbReference>
<keyword evidence="1" id="KW-0479">Metal-binding</keyword>
<evidence type="ECO:0000256" key="6">
    <source>
        <dbReference type="PROSITE-ProRule" id="PRU00042"/>
    </source>
</evidence>
<dbReference type="Proteomes" id="UP000499080">
    <property type="component" value="Unassembled WGS sequence"/>
</dbReference>
<dbReference type="PANTHER" id="PTHR23235">
    <property type="entry name" value="KRUEPPEL-LIKE TRANSCRIPTION FACTOR"/>
    <property type="match status" value="1"/>
</dbReference>
<keyword evidence="2" id="KW-0677">Repeat</keyword>
<sequence>MEINVKTNERHLVSDMSKKSIDTDANVKSRTPIEPLMCNGCGMEFPEICLLNRQFCSNLNDQSYSCNICSKQFVDKIHVNQHYRTLTNEKLYSCDVCGKEFSQKDNLDIHYRIHTKDKLYSCDTCGKEFSRKVHLDRHYRIHTNAKPYSCDVCSKEFSQKVEPITRKKPRLLQRIFPVHCLLRMLFPLQELEIPFAPVLSA</sequence>
<dbReference type="FunFam" id="3.30.160.60:FF:001155">
    <property type="entry name" value="Zinc finger 30C"/>
    <property type="match status" value="1"/>
</dbReference>
<dbReference type="SMART" id="SM00355">
    <property type="entry name" value="ZnF_C2H2"/>
    <property type="match status" value="3"/>
</dbReference>
<comment type="caution">
    <text evidence="8">The sequence shown here is derived from an EMBL/GenBank/DDBJ whole genome shotgun (WGS) entry which is preliminary data.</text>
</comment>
<evidence type="ECO:0000313" key="9">
    <source>
        <dbReference type="Proteomes" id="UP000499080"/>
    </source>
</evidence>
<dbReference type="InterPro" id="IPR013087">
    <property type="entry name" value="Znf_C2H2_type"/>
</dbReference>
<dbReference type="PROSITE" id="PS50157">
    <property type="entry name" value="ZINC_FINGER_C2H2_2"/>
    <property type="match status" value="3"/>
</dbReference>
<evidence type="ECO:0000256" key="3">
    <source>
        <dbReference type="ARBA" id="ARBA00022771"/>
    </source>
</evidence>
<organism evidence="8 9">
    <name type="scientific">Araneus ventricosus</name>
    <name type="common">Orbweaver spider</name>
    <name type="synonym">Epeira ventricosa</name>
    <dbReference type="NCBI Taxonomy" id="182803"/>
    <lineage>
        <taxon>Eukaryota</taxon>
        <taxon>Metazoa</taxon>
        <taxon>Ecdysozoa</taxon>
        <taxon>Arthropoda</taxon>
        <taxon>Chelicerata</taxon>
        <taxon>Arachnida</taxon>
        <taxon>Araneae</taxon>
        <taxon>Araneomorphae</taxon>
        <taxon>Entelegynae</taxon>
        <taxon>Araneoidea</taxon>
        <taxon>Araneidae</taxon>
        <taxon>Araneus</taxon>
    </lineage>
</organism>
<dbReference type="Gene3D" id="3.30.160.60">
    <property type="entry name" value="Classic Zinc Finger"/>
    <property type="match status" value="4"/>
</dbReference>
<evidence type="ECO:0000256" key="2">
    <source>
        <dbReference type="ARBA" id="ARBA00022737"/>
    </source>
</evidence>
<dbReference type="OrthoDB" id="6671661at2759"/>
<evidence type="ECO:0000256" key="5">
    <source>
        <dbReference type="ARBA" id="ARBA00023242"/>
    </source>
</evidence>
<dbReference type="PANTHER" id="PTHR23235:SF142">
    <property type="entry name" value="ZINC FINGER PROTEIN 384"/>
    <property type="match status" value="1"/>
</dbReference>
<evidence type="ECO:0000313" key="8">
    <source>
        <dbReference type="EMBL" id="GBM75713.1"/>
    </source>
</evidence>
<feature type="domain" description="C2H2-type" evidence="7">
    <location>
        <begin position="64"/>
        <end position="91"/>
    </location>
</feature>
<dbReference type="FunFam" id="3.30.160.60:FF:000100">
    <property type="entry name" value="Zinc finger 45-like"/>
    <property type="match status" value="1"/>
</dbReference>
<dbReference type="GO" id="GO:0008270">
    <property type="term" value="F:zinc ion binding"/>
    <property type="evidence" value="ECO:0007669"/>
    <property type="project" value="UniProtKB-KW"/>
</dbReference>
<proteinExistence type="predicted"/>
<dbReference type="InterPro" id="IPR036236">
    <property type="entry name" value="Znf_C2H2_sf"/>
</dbReference>
<protein>
    <submittedName>
        <fullName evidence="8">Zinc finger protein 235</fullName>
    </submittedName>
</protein>
<gene>
    <name evidence="8" type="primary">Znf235_3</name>
    <name evidence="8" type="ORF">AVEN_36107_1</name>
</gene>
<name>A0A4Y2IDC7_ARAVE</name>
<feature type="domain" description="C2H2-type" evidence="7">
    <location>
        <begin position="120"/>
        <end position="147"/>
    </location>
</feature>
<reference evidence="8 9" key="1">
    <citation type="journal article" date="2019" name="Sci. Rep.">
        <title>Orb-weaving spider Araneus ventricosus genome elucidates the spidroin gene catalogue.</title>
        <authorList>
            <person name="Kono N."/>
            <person name="Nakamura H."/>
            <person name="Ohtoshi R."/>
            <person name="Moran D.A.P."/>
            <person name="Shinohara A."/>
            <person name="Yoshida Y."/>
            <person name="Fujiwara M."/>
            <person name="Mori M."/>
            <person name="Tomita M."/>
            <person name="Arakawa K."/>
        </authorList>
    </citation>
    <scope>NUCLEOTIDE SEQUENCE [LARGE SCALE GENOMIC DNA]</scope>
</reference>
<dbReference type="Pfam" id="PF00096">
    <property type="entry name" value="zf-C2H2"/>
    <property type="match status" value="3"/>
</dbReference>
<evidence type="ECO:0000256" key="4">
    <source>
        <dbReference type="ARBA" id="ARBA00022833"/>
    </source>
</evidence>
<feature type="domain" description="C2H2-type" evidence="7">
    <location>
        <begin position="92"/>
        <end position="119"/>
    </location>
</feature>